<dbReference type="AlphaFoldDB" id="Q2J7E9"/>
<dbReference type="InterPro" id="IPR045430">
    <property type="entry name" value="EAD1"/>
</dbReference>
<sequence length="464" mass="50993">MTDRLTEAEIEALSATFTNQMKATHLLERAGLARRHHPQFYPGESSFEFWSELASLLENGLLPDGRRRILTEAHRDYRGNRIFADAVREDGVSRGEGAPWEDGVPRHVSVFCLDARHYSRQDIATQASWREGLRRIVDEAVGGAGLPPRSIRLRQDRGDGFLAAVAADAPKAVLATEFVRELRIALRTYNRGRDETGRIRLRLALHQGEVGIGGSGFVGDAAVVAARLVDADPVRQLLEQDRDAELALVLSSEFYHSTVAGRLRDLDPAQYRRVEVSVAGKYEGLAWITLPGRPFPVVRTPSNGSDQGPVADGKWDFLISADPSDEAWGSWIARVLEGRGHSVHLAALDALPGEHEIGLLHEGISQSRRTLAVLSKSYLASEKMQAAWQAAWQADPNGVKRTLIPIRVETCDPAGLLRGISYIDLVDKKDGAAAELELVRQIVRSLNGRGSRPSTPPPFPGQRS</sequence>
<dbReference type="KEGG" id="fra:Francci3_3439"/>
<dbReference type="EMBL" id="CP000249">
    <property type="protein sequence ID" value="ABD12793.1"/>
    <property type="molecule type" value="Genomic_DNA"/>
</dbReference>
<evidence type="ECO:0000313" key="3">
    <source>
        <dbReference type="Proteomes" id="UP000001937"/>
    </source>
</evidence>
<keyword evidence="3" id="KW-1185">Reference proteome</keyword>
<evidence type="ECO:0000313" key="2">
    <source>
        <dbReference type="EMBL" id="ABD12793.1"/>
    </source>
</evidence>
<proteinExistence type="predicted"/>
<dbReference type="Gene3D" id="3.30.70.1230">
    <property type="entry name" value="Nucleotide cyclase"/>
    <property type="match status" value="1"/>
</dbReference>
<dbReference type="STRING" id="106370.Francci3_3439"/>
<feature type="domain" description="TIR" evidence="1">
    <location>
        <begin position="313"/>
        <end position="446"/>
    </location>
</feature>
<accession>Q2J7E9</accession>
<reference evidence="2 3" key="1">
    <citation type="journal article" date="2007" name="Genome Res.">
        <title>Genome characteristics of facultatively symbiotic Frankia sp. strains reflect host range and host plant biogeography.</title>
        <authorList>
            <person name="Normand P."/>
            <person name="Lapierre P."/>
            <person name="Tisa L.S."/>
            <person name="Gogarten J.P."/>
            <person name="Alloisio N."/>
            <person name="Bagnarol E."/>
            <person name="Bassi C.A."/>
            <person name="Berry A.M."/>
            <person name="Bickhart D.M."/>
            <person name="Choisne N."/>
            <person name="Couloux A."/>
            <person name="Cournoyer B."/>
            <person name="Cruveiller S."/>
            <person name="Daubin V."/>
            <person name="Demange N."/>
            <person name="Francino M.P."/>
            <person name="Goltsman E."/>
            <person name="Huang Y."/>
            <person name="Kopp O.R."/>
            <person name="Labarre L."/>
            <person name="Lapidus A."/>
            <person name="Lavire C."/>
            <person name="Marechal J."/>
            <person name="Martinez M."/>
            <person name="Mastronunzio J.E."/>
            <person name="Mullin B.C."/>
            <person name="Niemann J."/>
            <person name="Pujic P."/>
            <person name="Rawnsley T."/>
            <person name="Rouy Z."/>
            <person name="Schenowitz C."/>
            <person name="Sellstedt A."/>
            <person name="Tavares F."/>
            <person name="Tomkins J.P."/>
            <person name="Vallenet D."/>
            <person name="Valverde C."/>
            <person name="Wall L.G."/>
            <person name="Wang Y."/>
            <person name="Medigue C."/>
            <person name="Benson D.R."/>
        </authorList>
    </citation>
    <scope>NUCLEOTIDE SEQUENCE [LARGE SCALE GENOMIC DNA]</scope>
    <source>
        <strain evidence="3">DSM 45818 / CECT 9043 / CcI3</strain>
    </source>
</reference>
<organism evidence="2 3">
    <name type="scientific">Frankia casuarinae (strain DSM 45818 / CECT 9043 / HFP020203 / CcI3)</name>
    <dbReference type="NCBI Taxonomy" id="106370"/>
    <lineage>
        <taxon>Bacteria</taxon>
        <taxon>Bacillati</taxon>
        <taxon>Actinomycetota</taxon>
        <taxon>Actinomycetes</taxon>
        <taxon>Frankiales</taxon>
        <taxon>Frankiaceae</taxon>
        <taxon>Frankia</taxon>
    </lineage>
</organism>
<dbReference type="eggNOG" id="COG3903">
    <property type="taxonomic scope" value="Bacteria"/>
</dbReference>
<protein>
    <recommendedName>
        <fullName evidence="1">TIR domain-containing protein</fullName>
    </recommendedName>
</protein>
<dbReference type="SUPFAM" id="SSF52200">
    <property type="entry name" value="Toll/Interleukin receptor TIR domain"/>
    <property type="match status" value="1"/>
</dbReference>
<dbReference type="PROSITE" id="PS50104">
    <property type="entry name" value="TIR"/>
    <property type="match status" value="1"/>
</dbReference>
<dbReference type="OrthoDB" id="3204097at2"/>
<dbReference type="SUPFAM" id="SSF55073">
    <property type="entry name" value="Nucleotide cyclase"/>
    <property type="match status" value="1"/>
</dbReference>
<name>Q2J7E9_FRACC</name>
<gene>
    <name evidence="2" type="ordered locus">Francci3_3439</name>
</gene>
<dbReference type="InterPro" id="IPR029787">
    <property type="entry name" value="Nucleotide_cyclase"/>
</dbReference>
<evidence type="ECO:0000259" key="1">
    <source>
        <dbReference type="PROSITE" id="PS50104"/>
    </source>
</evidence>
<dbReference type="Pfam" id="PF19955">
    <property type="entry name" value="EAD1"/>
    <property type="match status" value="1"/>
</dbReference>
<dbReference type="InterPro" id="IPR035897">
    <property type="entry name" value="Toll_tir_struct_dom_sf"/>
</dbReference>
<dbReference type="eggNOG" id="COG2114">
    <property type="taxonomic scope" value="Bacteria"/>
</dbReference>
<dbReference type="Gene3D" id="3.40.50.10140">
    <property type="entry name" value="Toll/interleukin-1 receptor homology (TIR) domain"/>
    <property type="match status" value="1"/>
</dbReference>
<dbReference type="GO" id="GO:0007165">
    <property type="term" value="P:signal transduction"/>
    <property type="evidence" value="ECO:0007669"/>
    <property type="project" value="InterPro"/>
</dbReference>
<dbReference type="Pfam" id="PF13676">
    <property type="entry name" value="TIR_2"/>
    <property type="match status" value="1"/>
</dbReference>
<dbReference type="InterPro" id="IPR000157">
    <property type="entry name" value="TIR_dom"/>
</dbReference>
<dbReference type="HOGENOM" id="CLU_588951_0_0_11"/>
<dbReference type="Proteomes" id="UP000001937">
    <property type="component" value="Chromosome"/>
</dbReference>
<dbReference type="RefSeq" id="WP_011437818.1">
    <property type="nucleotide sequence ID" value="NC_007777.1"/>
</dbReference>